<dbReference type="AlphaFoldDB" id="X1BKK5"/>
<gene>
    <name evidence="2" type="ORF">S01H4_43023</name>
</gene>
<evidence type="ECO:0000313" key="2">
    <source>
        <dbReference type="EMBL" id="GAG95545.1"/>
    </source>
</evidence>
<dbReference type="NCBIfam" id="NF006829">
    <property type="entry name" value="PRK09352.1"/>
    <property type="match status" value="1"/>
</dbReference>
<dbReference type="GO" id="GO:0006633">
    <property type="term" value="P:fatty acid biosynthetic process"/>
    <property type="evidence" value="ECO:0007669"/>
    <property type="project" value="InterPro"/>
</dbReference>
<dbReference type="EMBL" id="BART01023685">
    <property type="protein sequence ID" value="GAG95545.1"/>
    <property type="molecule type" value="Genomic_DNA"/>
</dbReference>
<dbReference type="CDD" id="cd00830">
    <property type="entry name" value="KAS_III"/>
    <property type="match status" value="1"/>
</dbReference>
<dbReference type="Gene3D" id="3.40.47.10">
    <property type="match status" value="1"/>
</dbReference>
<proteinExistence type="predicted"/>
<dbReference type="PANTHER" id="PTHR34069:SF2">
    <property type="entry name" value="BETA-KETOACYL-[ACYL-CARRIER-PROTEIN] SYNTHASE III"/>
    <property type="match status" value="1"/>
</dbReference>
<name>X1BKK5_9ZZZZ</name>
<dbReference type="Pfam" id="PF08545">
    <property type="entry name" value="ACP_syn_III"/>
    <property type="match status" value="1"/>
</dbReference>
<dbReference type="InterPro" id="IPR016039">
    <property type="entry name" value="Thiolase-like"/>
</dbReference>
<feature type="domain" description="Beta-ketoacyl-[acyl-carrier-protein] synthase III N-terminal" evidence="1">
    <location>
        <begin position="109"/>
        <end position="187"/>
    </location>
</feature>
<reference evidence="2" key="1">
    <citation type="journal article" date="2014" name="Front. Microbiol.">
        <title>High frequency of phylogenetically diverse reductive dehalogenase-homologous genes in deep subseafloor sedimentary metagenomes.</title>
        <authorList>
            <person name="Kawai M."/>
            <person name="Futagami T."/>
            <person name="Toyoda A."/>
            <person name="Takaki Y."/>
            <person name="Nishi S."/>
            <person name="Hori S."/>
            <person name="Arai W."/>
            <person name="Tsubouchi T."/>
            <person name="Morono Y."/>
            <person name="Uchiyama I."/>
            <person name="Ito T."/>
            <person name="Fujiyama A."/>
            <person name="Inagaki F."/>
            <person name="Takami H."/>
        </authorList>
    </citation>
    <scope>NUCLEOTIDE SEQUENCE</scope>
    <source>
        <strain evidence="2">Expedition CK06-06</strain>
    </source>
</reference>
<dbReference type="GO" id="GO:0044550">
    <property type="term" value="P:secondary metabolite biosynthetic process"/>
    <property type="evidence" value="ECO:0007669"/>
    <property type="project" value="TreeGrafter"/>
</dbReference>
<protein>
    <recommendedName>
        <fullName evidence="1">Beta-ketoacyl-[acyl-carrier-protein] synthase III N-terminal domain-containing protein</fullName>
    </recommendedName>
</protein>
<dbReference type="InterPro" id="IPR013751">
    <property type="entry name" value="ACP_syn_III_N"/>
</dbReference>
<dbReference type="PANTHER" id="PTHR34069">
    <property type="entry name" value="3-OXOACYL-[ACYL-CARRIER-PROTEIN] SYNTHASE 3"/>
    <property type="match status" value="1"/>
</dbReference>
<organism evidence="2">
    <name type="scientific">marine sediment metagenome</name>
    <dbReference type="NCBI Taxonomy" id="412755"/>
    <lineage>
        <taxon>unclassified sequences</taxon>
        <taxon>metagenomes</taxon>
        <taxon>ecological metagenomes</taxon>
    </lineage>
</organism>
<sequence length="245" mass="26341">MSGNNIMIKSTGAYLPVKILSNKDLEKIVDTSDEWITTRTGIKTRRVAAEHEATSDMAYEAAKIALKRANMDPQEVELIIVATITPDMFFPSTGCFVQDRLGAKNAVAMDVNAACSGYIYSLVIACKFLGTGSYKNAVIIGAEKLTSITNWEDRNTCVLFGDGAGASVLIPSNGESKLLAFDMGTDGSYGEELFMPGGGSRNPASIETIEKKLHSIKMNGNTIFKVAVNKMKKTFTNSMGNAALL</sequence>
<accession>X1BKK5</accession>
<dbReference type="SUPFAM" id="SSF53901">
    <property type="entry name" value="Thiolase-like"/>
    <property type="match status" value="2"/>
</dbReference>
<feature type="non-terminal residue" evidence="2">
    <location>
        <position position="245"/>
    </location>
</feature>
<comment type="caution">
    <text evidence="2">The sequence shown here is derived from an EMBL/GenBank/DDBJ whole genome shotgun (WGS) entry which is preliminary data.</text>
</comment>
<evidence type="ECO:0000259" key="1">
    <source>
        <dbReference type="Pfam" id="PF08545"/>
    </source>
</evidence>
<dbReference type="GO" id="GO:0004315">
    <property type="term" value="F:3-oxoacyl-[acyl-carrier-protein] synthase activity"/>
    <property type="evidence" value="ECO:0007669"/>
    <property type="project" value="InterPro"/>
</dbReference>